<evidence type="ECO:0008006" key="3">
    <source>
        <dbReference type="Google" id="ProtNLM"/>
    </source>
</evidence>
<gene>
    <name evidence="1" type="ORF">T11_16897</name>
</gene>
<dbReference type="AlphaFoldDB" id="A0A0V1HMG2"/>
<dbReference type="STRING" id="268475.A0A0V1HMG2"/>
<protein>
    <recommendedName>
        <fullName evidence="3">MULE transposase domain-containing protein</fullName>
    </recommendedName>
</protein>
<reference evidence="1 2" key="1">
    <citation type="submission" date="2015-01" db="EMBL/GenBank/DDBJ databases">
        <title>Evolution of Trichinella species and genotypes.</title>
        <authorList>
            <person name="Korhonen P.K."/>
            <person name="Edoardo P."/>
            <person name="Giuseppe L.R."/>
            <person name="Gasser R.B."/>
        </authorList>
    </citation>
    <scope>NUCLEOTIDE SEQUENCE [LARGE SCALE GENOMIC DNA]</scope>
    <source>
        <strain evidence="1">ISS1029</strain>
    </source>
</reference>
<keyword evidence="2" id="KW-1185">Reference proteome</keyword>
<dbReference type="OrthoDB" id="10029846at2759"/>
<name>A0A0V1HMG2_9BILA</name>
<dbReference type="Proteomes" id="UP000055024">
    <property type="component" value="Unassembled WGS sequence"/>
</dbReference>
<evidence type="ECO:0000313" key="2">
    <source>
        <dbReference type="Proteomes" id="UP000055024"/>
    </source>
</evidence>
<sequence>MERELGLPFNRSTCWSDSSIVLSWIQGDPRSGGIVPPRRIRLTSSGQRILIFGSQQKVAILRESRTWYVDGTFQSAPPLFCKIYVILSEAPGGTHPVLYALLPDKSRSTYDRLFDMVKGIVPEANQEAFLVTLKWQPSMPNELLSQAFACMGVFNLALNMRRHLCT</sequence>
<dbReference type="EMBL" id="JYDP01000051">
    <property type="protein sequence ID" value="KRZ11298.1"/>
    <property type="molecule type" value="Genomic_DNA"/>
</dbReference>
<comment type="caution">
    <text evidence="1">The sequence shown here is derived from an EMBL/GenBank/DDBJ whole genome shotgun (WGS) entry which is preliminary data.</text>
</comment>
<evidence type="ECO:0000313" key="1">
    <source>
        <dbReference type="EMBL" id="KRZ11298.1"/>
    </source>
</evidence>
<accession>A0A0V1HMG2</accession>
<organism evidence="1 2">
    <name type="scientific">Trichinella zimbabwensis</name>
    <dbReference type="NCBI Taxonomy" id="268475"/>
    <lineage>
        <taxon>Eukaryota</taxon>
        <taxon>Metazoa</taxon>
        <taxon>Ecdysozoa</taxon>
        <taxon>Nematoda</taxon>
        <taxon>Enoplea</taxon>
        <taxon>Dorylaimia</taxon>
        <taxon>Trichinellida</taxon>
        <taxon>Trichinellidae</taxon>
        <taxon>Trichinella</taxon>
    </lineage>
</organism>
<proteinExistence type="predicted"/>